<evidence type="ECO:0000259" key="9">
    <source>
        <dbReference type="Pfam" id="PF02687"/>
    </source>
</evidence>
<sequence>MNILHQYTFQSLKVNRRRTLFTGMGIVISVAMITAVSVFASSFLDYMERKAIYETGDWELAYSDLNETEIQYLNTDKQVDHTFTVDDLGYAVLPESQNEYKPYWFIRACDEEGFQRLGLHLVSGRLPENENELLVSEHVAYNGGVEIELGQTITLQTGQRVLQESPDQPLNQNNPYDPEQPETIADPQPRNYTVVGIMERSDLEPRWSPGYTAITSRSETNPGVDPVVYVKLKYSGQRPQEDFPQLQIKLYPAAGVNNNVLRFRGPFWENSYFAMVASAATLTLFIIITGSVFLIYNAFAISLTERSRQFGILASVGATSRQKFWCVVQEGLMIALAAIPLGVLAGICGMAVTLRVINPMLQSLEFLSADVPFHTVVSFPAVALTVICSVVMIVLACWLPALKAARMTPIQAIRQPQKVKLKRRHRFFSFVAGKLWGVEGELAVKNIQRSGRKAGLTILSLAVSLILFTTVTSIMTMMIQAVGMTSQDELADAWVTDYSSHSFLEEKPSFTQLRQLTSVAGTQRITQVYAAVHTQNLDFDDYWSGIGEEYPALLFAVDDESYAQILAENQISEAMMADPADDVIPGILFNRYRAQITENGKKRYADVPFLQSMPETLKISIGDAGETLTIKPMALAADMDLYSSEIVYGGNLAVLIPVSNLNTLLTEAKGSRSYSDKLYLRAVPGQQETMIQQIDEIGKQNLTHSFSWYSPVQNQREDKTLLTIVSIFIYGFITLICMICLVNVINTISTNIGLRRKEFAMLRSVGMDEKKFNRMIRLESLFYGLGAAAIGIPVSLYLITLLHYNLMQGSFWFSFTMPWPMMLGGVAVLMLMVMTMMSYATRKVRKENIIETLKEEE</sequence>
<feature type="transmembrane region" description="Helical" evidence="8">
    <location>
        <begin position="780"/>
        <end position="799"/>
    </location>
</feature>
<feature type="transmembrane region" description="Helical" evidence="8">
    <location>
        <begin position="454"/>
        <end position="479"/>
    </location>
</feature>
<accession>A0A412G3J6</accession>
<dbReference type="EMBL" id="QRUP01000006">
    <property type="protein sequence ID" value="RGR75121.1"/>
    <property type="molecule type" value="Genomic_DNA"/>
</dbReference>
<dbReference type="GO" id="GO:0005886">
    <property type="term" value="C:plasma membrane"/>
    <property type="evidence" value="ECO:0007669"/>
    <property type="project" value="UniProtKB-SubCell"/>
</dbReference>
<dbReference type="RefSeq" id="WP_117894610.1">
    <property type="nucleotide sequence ID" value="NZ_CABJCV010000006.1"/>
</dbReference>
<dbReference type="Pfam" id="PF02687">
    <property type="entry name" value="FtsX"/>
    <property type="match status" value="2"/>
</dbReference>
<name>A0A412G3J6_9FIRM</name>
<comment type="caution">
    <text evidence="10">The sequence shown here is derived from an EMBL/GenBank/DDBJ whole genome shotgun (WGS) entry which is preliminary data.</text>
</comment>
<feature type="transmembrane region" description="Helical" evidence="8">
    <location>
        <begin position="819"/>
        <end position="840"/>
    </location>
</feature>
<proteinExistence type="inferred from homology"/>
<keyword evidence="3 8" id="KW-0812">Transmembrane</keyword>
<feature type="domain" description="ABC3 transporter permease C-terminal" evidence="9">
    <location>
        <begin position="284"/>
        <end position="409"/>
    </location>
</feature>
<evidence type="ECO:0000256" key="3">
    <source>
        <dbReference type="ARBA" id="ARBA00022692"/>
    </source>
</evidence>
<protein>
    <submittedName>
        <fullName evidence="10">ABC transporter permease</fullName>
    </submittedName>
</protein>
<evidence type="ECO:0000256" key="7">
    <source>
        <dbReference type="SAM" id="MobiDB-lite"/>
    </source>
</evidence>
<keyword evidence="5 8" id="KW-0472">Membrane</keyword>
<dbReference type="PANTHER" id="PTHR30572:SF4">
    <property type="entry name" value="ABC TRANSPORTER PERMEASE YTRF"/>
    <property type="match status" value="1"/>
</dbReference>
<feature type="region of interest" description="Disordered" evidence="7">
    <location>
        <begin position="165"/>
        <end position="189"/>
    </location>
</feature>
<evidence type="ECO:0000256" key="4">
    <source>
        <dbReference type="ARBA" id="ARBA00022989"/>
    </source>
</evidence>
<dbReference type="AlphaFoldDB" id="A0A412G3J6"/>
<feature type="compositionally biased region" description="Polar residues" evidence="7">
    <location>
        <begin position="165"/>
        <end position="175"/>
    </location>
</feature>
<feature type="transmembrane region" description="Helical" evidence="8">
    <location>
        <begin position="721"/>
        <end position="745"/>
    </location>
</feature>
<keyword evidence="11" id="KW-1185">Reference proteome</keyword>
<organism evidence="10 11">
    <name type="scientific">Holdemania filiformis</name>
    <dbReference type="NCBI Taxonomy" id="61171"/>
    <lineage>
        <taxon>Bacteria</taxon>
        <taxon>Bacillati</taxon>
        <taxon>Bacillota</taxon>
        <taxon>Erysipelotrichia</taxon>
        <taxon>Erysipelotrichales</taxon>
        <taxon>Erysipelotrichaceae</taxon>
        <taxon>Holdemania</taxon>
    </lineage>
</organism>
<evidence type="ECO:0000256" key="5">
    <source>
        <dbReference type="ARBA" id="ARBA00023136"/>
    </source>
</evidence>
<dbReference type="PANTHER" id="PTHR30572">
    <property type="entry name" value="MEMBRANE COMPONENT OF TRANSPORTER-RELATED"/>
    <property type="match status" value="1"/>
</dbReference>
<dbReference type="GO" id="GO:0022857">
    <property type="term" value="F:transmembrane transporter activity"/>
    <property type="evidence" value="ECO:0007669"/>
    <property type="project" value="TreeGrafter"/>
</dbReference>
<dbReference type="GeneID" id="83015118"/>
<feature type="transmembrane region" description="Helical" evidence="8">
    <location>
        <begin position="20"/>
        <end position="44"/>
    </location>
</feature>
<evidence type="ECO:0000256" key="8">
    <source>
        <dbReference type="SAM" id="Phobius"/>
    </source>
</evidence>
<feature type="transmembrane region" description="Helical" evidence="8">
    <location>
        <begin position="377"/>
        <end position="399"/>
    </location>
</feature>
<keyword evidence="2" id="KW-1003">Cell membrane</keyword>
<dbReference type="InterPro" id="IPR050250">
    <property type="entry name" value="Macrolide_Exporter_MacB"/>
</dbReference>
<feature type="transmembrane region" description="Helical" evidence="8">
    <location>
        <begin position="331"/>
        <end position="357"/>
    </location>
</feature>
<comment type="subcellular location">
    <subcellularLocation>
        <location evidence="1">Cell membrane</location>
        <topology evidence="1">Multi-pass membrane protein</topology>
    </subcellularLocation>
</comment>
<evidence type="ECO:0000256" key="1">
    <source>
        <dbReference type="ARBA" id="ARBA00004651"/>
    </source>
</evidence>
<comment type="similarity">
    <text evidence="6">Belongs to the ABC-4 integral membrane protein family.</text>
</comment>
<evidence type="ECO:0000256" key="2">
    <source>
        <dbReference type="ARBA" id="ARBA00022475"/>
    </source>
</evidence>
<gene>
    <name evidence="10" type="ORF">DWY25_06830</name>
</gene>
<keyword evidence="4 8" id="KW-1133">Transmembrane helix</keyword>
<evidence type="ECO:0000256" key="6">
    <source>
        <dbReference type="ARBA" id="ARBA00038076"/>
    </source>
</evidence>
<dbReference type="InterPro" id="IPR003838">
    <property type="entry name" value="ABC3_permease_C"/>
</dbReference>
<evidence type="ECO:0000313" key="11">
    <source>
        <dbReference type="Proteomes" id="UP000284178"/>
    </source>
</evidence>
<evidence type="ECO:0000313" key="10">
    <source>
        <dbReference type="EMBL" id="RGR75121.1"/>
    </source>
</evidence>
<reference evidence="10 11" key="1">
    <citation type="submission" date="2018-08" db="EMBL/GenBank/DDBJ databases">
        <title>A genome reference for cultivated species of the human gut microbiota.</title>
        <authorList>
            <person name="Zou Y."/>
            <person name="Xue W."/>
            <person name="Luo G."/>
        </authorList>
    </citation>
    <scope>NUCLEOTIDE SEQUENCE [LARGE SCALE GENOMIC DNA]</scope>
    <source>
        <strain evidence="10 11">AF24-29</strain>
    </source>
</reference>
<dbReference type="Proteomes" id="UP000284178">
    <property type="component" value="Unassembled WGS sequence"/>
</dbReference>
<feature type="transmembrane region" description="Helical" evidence="8">
    <location>
        <begin position="272"/>
        <end position="299"/>
    </location>
</feature>
<feature type="domain" description="ABC3 transporter permease C-terminal" evidence="9">
    <location>
        <begin position="732"/>
        <end position="849"/>
    </location>
</feature>